<name>A0A9X3ETL5_9BACT</name>
<dbReference type="AlphaFoldDB" id="A0A9X3ETL5"/>
<protein>
    <submittedName>
        <fullName evidence="4">Endo alpha-1,4 polygalactosaminidase</fullName>
    </submittedName>
</protein>
<comment type="caution">
    <text evidence="4">The sequence shown here is derived from an EMBL/GenBank/DDBJ whole genome shotgun (WGS) entry which is preliminary data.</text>
</comment>
<evidence type="ECO:0000313" key="5">
    <source>
        <dbReference type="Proteomes" id="UP001150924"/>
    </source>
</evidence>
<organism evidence="4 5">
    <name type="scientific">Nannocystis pusilla</name>
    <dbReference type="NCBI Taxonomy" id="889268"/>
    <lineage>
        <taxon>Bacteria</taxon>
        <taxon>Pseudomonadati</taxon>
        <taxon>Myxococcota</taxon>
        <taxon>Polyangia</taxon>
        <taxon>Nannocystales</taxon>
        <taxon>Nannocystaceae</taxon>
        <taxon>Nannocystis</taxon>
    </lineage>
</organism>
<dbReference type="SUPFAM" id="SSF51445">
    <property type="entry name" value="(Trans)glycosidases"/>
    <property type="match status" value="1"/>
</dbReference>
<feature type="signal peptide" evidence="2">
    <location>
        <begin position="1"/>
        <end position="23"/>
    </location>
</feature>
<dbReference type="InterPro" id="IPR017853">
    <property type="entry name" value="GH"/>
</dbReference>
<dbReference type="RefSeq" id="WP_267772644.1">
    <property type="nucleotide sequence ID" value="NZ_JAPNKE010000002.1"/>
</dbReference>
<reference evidence="4" key="1">
    <citation type="submission" date="2022-11" db="EMBL/GenBank/DDBJ databases">
        <title>Minimal conservation of predation-associated metabolite biosynthetic gene clusters underscores biosynthetic potential of Myxococcota including descriptions for ten novel species: Archangium lansinium sp. nov., Myxococcus landrumus sp. nov., Nannocystis bai.</title>
        <authorList>
            <person name="Ahearne A."/>
            <person name="Stevens C."/>
            <person name="Phillips K."/>
        </authorList>
    </citation>
    <scope>NUCLEOTIDE SEQUENCE</scope>
    <source>
        <strain evidence="4">Na p29</strain>
    </source>
</reference>
<sequence>MTRRSQVWSLSALLFGACTGSGSDDSSGAPATDTEATTEPGTASDATTTDPSTGVPTSGATDDPTGATASTTADPTGQTVTGTTDEPGTSTGPTSETTDGTTGAAQVELPPPDGEFDYQLGESYDPPMGVTIVSRDRNAAPAPGLYNICYVNGFQVQPDEEDFWLDDHPDLVLRDGMGNPVIDQDWDEMLLDTSTPEKRAALAEIVGGWIAACGADGFDAIEIDNLDSYSRSKKLLTQDDAVAYMALLSAAAHAENLAIAQKNSTELLDRRDEMGTDFAVAEECNTYEECGDYIAAYGDAVLMIEYVEADFTTGCEQYPQMSIVLRDLDLVAPGSPGYLREAC</sequence>
<dbReference type="PANTHER" id="PTHR35273">
    <property type="entry name" value="ALPHA-1,4 POLYGALACTOSAMINIDASE, PUTATIVE (AFU_ORTHOLOGUE AFUA_3G07890)-RELATED"/>
    <property type="match status" value="1"/>
</dbReference>
<dbReference type="InterPro" id="IPR004352">
    <property type="entry name" value="GH114_TIM-barrel"/>
</dbReference>
<proteinExistence type="predicted"/>
<feature type="region of interest" description="Disordered" evidence="1">
    <location>
        <begin position="16"/>
        <end position="117"/>
    </location>
</feature>
<dbReference type="Gene3D" id="3.20.20.70">
    <property type="entry name" value="Aldolase class I"/>
    <property type="match status" value="1"/>
</dbReference>
<dbReference type="EMBL" id="JAPNKE010000002">
    <property type="protein sequence ID" value="MCY1009907.1"/>
    <property type="molecule type" value="Genomic_DNA"/>
</dbReference>
<dbReference type="InterPro" id="IPR013785">
    <property type="entry name" value="Aldolase_TIM"/>
</dbReference>
<gene>
    <name evidence="4" type="ORF">OV079_30970</name>
</gene>
<feature type="chain" id="PRO_5040929274" evidence="2">
    <location>
        <begin position="24"/>
        <end position="343"/>
    </location>
</feature>
<evidence type="ECO:0000256" key="2">
    <source>
        <dbReference type="SAM" id="SignalP"/>
    </source>
</evidence>
<feature type="compositionally biased region" description="Polar residues" evidence="1">
    <location>
        <begin position="67"/>
        <end position="84"/>
    </location>
</feature>
<feature type="compositionally biased region" description="Low complexity" evidence="1">
    <location>
        <begin position="16"/>
        <end position="54"/>
    </location>
</feature>
<feature type="compositionally biased region" description="Low complexity" evidence="1">
    <location>
        <begin position="86"/>
        <end position="103"/>
    </location>
</feature>
<keyword evidence="2" id="KW-0732">Signal</keyword>
<keyword evidence="5" id="KW-1185">Reference proteome</keyword>
<dbReference type="Pfam" id="PF03537">
    <property type="entry name" value="Glyco_hydro_114"/>
    <property type="match status" value="1"/>
</dbReference>
<evidence type="ECO:0000313" key="4">
    <source>
        <dbReference type="EMBL" id="MCY1009907.1"/>
    </source>
</evidence>
<dbReference type="PROSITE" id="PS51257">
    <property type="entry name" value="PROKAR_LIPOPROTEIN"/>
    <property type="match status" value="1"/>
</dbReference>
<feature type="domain" description="Glycoside-hydrolase family GH114 TIM-barrel" evidence="3">
    <location>
        <begin position="116"/>
        <end position="332"/>
    </location>
</feature>
<evidence type="ECO:0000256" key="1">
    <source>
        <dbReference type="SAM" id="MobiDB-lite"/>
    </source>
</evidence>
<dbReference type="PANTHER" id="PTHR35273:SF2">
    <property type="entry name" value="ALPHA-GALACTOSIDASE"/>
    <property type="match status" value="1"/>
</dbReference>
<dbReference type="Proteomes" id="UP001150924">
    <property type="component" value="Unassembled WGS sequence"/>
</dbReference>
<evidence type="ECO:0000259" key="3">
    <source>
        <dbReference type="Pfam" id="PF03537"/>
    </source>
</evidence>
<accession>A0A9X3ETL5</accession>